<name>A0ABV2QPY5_9MICO</name>
<feature type="transmembrane region" description="Helical" evidence="12">
    <location>
        <begin position="166"/>
        <end position="189"/>
    </location>
</feature>
<dbReference type="PANTHER" id="PTHR45436:SF5">
    <property type="entry name" value="SENSOR HISTIDINE KINASE TRCS"/>
    <property type="match status" value="1"/>
</dbReference>
<gene>
    <name evidence="15" type="ORF">ABIE21_002546</name>
</gene>
<feature type="region of interest" description="Disordered" evidence="11">
    <location>
        <begin position="51"/>
        <end position="72"/>
    </location>
</feature>
<dbReference type="Gene3D" id="3.30.565.10">
    <property type="entry name" value="Histidine kinase-like ATPase, C-terminal domain"/>
    <property type="match status" value="1"/>
</dbReference>
<keyword evidence="10 12" id="KW-0472">Membrane</keyword>
<keyword evidence="16" id="KW-1185">Reference proteome</keyword>
<evidence type="ECO:0000313" key="16">
    <source>
        <dbReference type="Proteomes" id="UP001549257"/>
    </source>
</evidence>
<evidence type="ECO:0000256" key="11">
    <source>
        <dbReference type="SAM" id="MobiDB-lite"/>
    </source>
</evidence>
<dbReference type="CDD" id="cd06225">
    <property type="entry name" value="HAMP"/>
    <property type="match status" value="1"/>
</dbReference>
<evidence type="ECO:0000313" key="15">
    <source>
        <dbReference type="EMBL" id="MET4583027.1"/>
    </source>
</evidence>
<feature type="domain" description="Histidine kinase" evidence="13">
    <location>
        <begin position="267"/>
        <end position="481"/>
    </location>
</feature>
<sequence length="483" mass="50423">MAGPRAWTLRRRLVVGIVALLAAISLIVGTVSVVALQTSLVRQLDSQLTTASSRVQGVTPPGQTGNGGPRPDDVLLRAGLTPGTLVAFVSNDSLDGAVLNERLGFTPVTDAQNEALLELTTDTRPTTIDLGGDLGQYRVIVTQTSTGQYVVIGQPLSPVSGTVAQLMLVILIVTIAGLAAAFLAGTAIVRVALRPLDRVAATASHVAELPLERGEVALAVRVPDADADPRTEVGQVGAAINHMLGHIASALAAREASEKKVRSFVADASHELRTPLASIRGYAELTRRGGHELPPDVVHALARVESESIRMTSLVEDLLLLARLDDGRSLESAPVDLCLLLTDAVSDAYAAAPDHEWQLELPDEPVLVDGDGARLHQVVANLLANARVHTPAGTRVVTSVAVDGEHAMVRVADNGPGIDERVRDSVFERFARGDSSRSRAAGSTGLGLAIVAAIVEAHGGTVAVRSDTGDTVFEVALPVAVQD</sequence>
<dbReference type="GO" id="GO:0004673">
    <property type="term" value="F:protein histidine kinase activity"/>
    <property type="evidence" value="ECO:0007669"/>
    <property type="project" value="UniProtKB-EC"/>
</dbReference>
<dbReference type="Gene3D" id="1.10.287.130">
    <property type="match status" value="1"/>
</dbReference>
<keyword evidence="6 12" id="KW-0812">Transmembrane</keyword>
<reference evidence="15 16" key="1">
    <citation type="submission" date="2024-06" db="EMBL/GenBank/DDBJ databases">
        <title>Sorghum-associated microbial communities from plants grown in Nebraska, USA.</title>
        <authorList>
            <person name="Schachtman D."/>
        </authorList>
    </citation>
    <scope>NUCLEOTIDE SEQUENCE [LARGE SCALE GENOMIC DNA]</scope>
    <source>
        <strain evidence="15 16">2857</strain>
    </source>
</reference>
<evidence type="ECO:0000256" key="12">
    <source>
        <dbReference type="SAM" id="Phobius"/>
    </source>
</evidence>
<evidence type="ECO:0000259" key="13">
    <source>
        <dbReference type="PROSITE" id="PS50109"/>
    </source>
</evidence>
<dbReference type="InterPro" id="IPR036097">
    <property type="entry name" value="HisK_dim/P_sf"/>
</dbReference>
<evidence type="ECO:0000256" key="5">
    <source>
        <dbReference type="ARBA" id="ARBA00022679"/>
    </source>
</evidence>
<evidence type="ECO:0000256" key="7">
    <source>
        <dbReference type="ARBA" id="ARBA00022777"/>
    </source>
</evidence>
<comment type="catalytic activity">
    <reaction evidence="1">
        <text>ATP + protein L-histidine = ADP + protein N-phospho-L-histidine.</text>
        <dbReference type="EC" id="2.7.13.3"/>
    </reaction>
</comment>
<comment type="caution">
    <text evidence="15">The sequence shown here is derived from an EMBL/GenBank/DDBJ whole genome shotgun (WGS) entry which is preliminary data.</text>
</comment>
<dbReference type="InterPro" id="IPR005467">
    <property type="entry name" value="His_kinase_dom"/>
</dbReference>
<evidence type="ECO:0000256" key="9">
    <source>
        <dbReference type="ARBA" id="ARBA00023012"/>
    </source>
</evidence>
<dbReference type="SUPFAM" id="SSF47384">
    <property type="entry name" value="Homodimeric domain of signal transducing histidine kinase"/>
    <property type="match status" value="1"/>
</dbReference>
<dbReference type="Proteomes" id="UP001549257">
    <property type="component" value="Unassembled WGS sequence"/>
</dbReference>
<dbReference type="EMBL" id="JBEPSJ010000003">
    <property type="protein sequence ID" value="MET4583027.1"/>
    <property type="molecule type" value="Genomic_DNA"/>
</dbReference>
<dbReference type="EC" id="2.7.13.3" evidence="3"/>
<dbReference type="Pfam" id="PF02518">
    <property type="entry name" value="HATPase_c"/>
    <property type="match status" value="1"/>
</dbReference>
<evidence type="ECO:0000256" key="3">
    <source>
        <dbReference type="ARBA" id="ARBA00012438"/>
    </source>
</evidence>
<keyword evidence="8 12" id="KW-1133">Transmembrane helix</keyword>
<dbReference type="InterPro" id="IPR003594">
    <property type="entry name" value="HATPase_dom"/>
</dbReference>
<dbReference type="InterPro" id="IPR050428">
    <property type="entry name" value="TCS_sensor_his_kinase"/>
</dbReference>
<accession>A0ABV2QPY5</accession>
<dbReference type="PROSITE" id="PS50885">
    <property type="entry name" value="HAMP"/>
    <property type="match status" value="1"/>
</dbReference>
<keyword evidence="9" id="KW-0902">Two-component regulatory system</keyword>
<dbReference type="CDD" id="cd00082">
    <property type="entry name" value="HisKA"/>
    <property type="match status" value="1"/>
</dbReference>
<evidence type="ECO:0000256" key="6">
    <source>
        <dbReference type="ARBA" id="ARBA00022692"/>
    </source>
</evidence>
<keyword evidence="4" id="KW-0597">Phosphoprotein</keyword>
<dbReference type="InterPro" id="IPR003661">
    <property type="entry name" value="HisK_dim/P_dom"/>
</dbReference>
<evidence type="ECO:0000256" key="8">
    <source>
        <dbReference type="ARBA" id="ARBA00022989"/>
    </source>
</evidence>
<dbReference type="Pfam" id="PF00672">
    <property type="entry name" value="HAMP"/>
    <property type="match status" value="1"/>
</dbReference>
<dbReference type="PROSITE" id="PS50109">
    <property type="entry name" value="HIS_KIN"/>
    <property type="match status" value="1"/>
</dbReference>
<feature type="domain" description="HAMP" evidence="14">
    <location>
        <begin position="190"/>
        <end position="252"/>
    </location>
</feature>
<evidence type="ECO:0000256" key="1">
    <source>
        <dbReference type="ARBA" id="ARBA00000085"/>
    </source>
</evidence>
<evidence type="ECO:0000256" key="4">
    <source>
        <dbReference type="ARBA" id="ARBA00022553"/>
    </source>
</evidence>
<dbReference type="PANTHER" id="PTHR45436">
    <property type="entry name" value="SENSOR HISTIDINE KINASE YKOH"/>
    <property type="match status" value="1"/>
</dbReference>
<evidence type="ECO:0000256" key="10">
    <source>
        <dbReference type="ARBA" id="ARBA00023136"/>
    </source>
</evidence>
<organism evidence="15 16">
    <name type="scientific">Conyzicola nivalis</name>
    <dbReference type="NCBI Taxonomy" id="1477021"/>
    <lineage>
        <taxon>Bacteria</taxon>
        <taxon>Bacillati</taxon>
        <taxon>Actinomycetota</taxon>
        <taxon>Actinomycetes</taxon>
        <taxon>Micrococcales</taxon>
        <taxon>Microbacteriaceae</taxon>
        <taxon>Conyzicola</taxon>
    </lineage>
</organism>
<dbReference type="SMART" id="SM00388">
    <property type="entry name" value="HisKA"/>
    <property type="match status" value="1"/>
</dbReference>
<proteinExistence type="predicted"/>
<dbReference type="Gene3D" id="6.10.340.10">
    <property type="match status" value="1"/>
</dbReference>
<dbReference type="RefSeq" id="WP_354025204.1">
    <property type="nucleotide sequence ID" value="NZ_JBEPSJ010000003.1"/>
</dbReference>
<comment type="subcellular location">
    <subcellularLocation>
        <location evidence="2">Cell membrane</location>
    </subcellularLocation>
</comment>
<protein>
    <recommendedName>
        <fullName evidence="3">histidine kinase</fullName>
        <ecNumber evidence="3">2.7.13.3</ecNumber>
    </recommendedName>
</protein>
<keyword evidence="5 15" id="KW-0808">Transferase</keyword>
<dbReference type="InterPro" id="IPR036890">
    <property type="entry name" value="HATPase_C_sf"/>
</dbReference>
<dbReference type="InterPro" id="IPR003660">
    <property type="entry name" value="HAMP_dom"/>
</dbReference>
<evidence type="ECO:0000256" key="2">
    <source>
        <dbReference type="ARBA" id="ARBA00004236"/>
    </source>
</evidence>
<dbReference type="CDD" id="cd00075">
    <property type="entry name" value="HATPase"/>
    <property type="match status" value="1"/>
</dbReference>
<dbReference type="Pfam" id="PF00512">
    <property type="entry name" value="HisKA"/>
    <property type="match status" value="1"/>
</dbReference>
<dbReference type="InterPro" id="IPR004358">
    <property type="entry name" value="Sig_transdc_His_kin-like_C"/>
</dbReference>
<dbReference type="SMART" id="SM00387">
    <property type="entry name" value="HATPase_c"/>
    <property type="match status" value="1"/>
</dbReference>
<dbReference type="SUPFAM" id="SSF55874">
    <property type="entry name" value="ATPase domain of HSP90 chaperone/DNA topoisomerase II/histidine kinase"/>
    <property type="match status" value="1"/>
</dbReference>
<dbReference type="PRINTS" id="PR00344">
    <property type="entry name" value="BCTRLSENSOR"/>
</dbReference>
<feature type="transmembrane region" description="Helical" evidence="12">
    <location>
        <begin position="12"/>
        <end position="36"/>
    </location>
</feature>
<evidence type="ECO:0000259" key="14">
    <source>
        <dbReference type="PROSITE" id="PS50885"/>
    </source>
</evidence>
<dbReference type="SMART" id="SM00304">
    <property type="entry name" value="HAMP"/>
    <property type="match status" value="1"/>
</dbReference>
<keyword evidence="7 15" id="KW-0418">Kinase</keyword>